<accession>A0AAU6WUQ6</accession>
<sequence length="136" mass="16041">MVANLTDNVRLKFIFYFQILEYSSYYYLESKIQNRITQTFRNPEIYDKPEEFSKVIIEEMKDHFSQKDDSVKLEKTITENVSIEDVKNEIDANKEFFANDLEFEGGLKINKILKDASSVDNLKADDLILIKKILKK</sequence>
<keyword evidence="2" id="KW-1185">Reference proteome</keyword>
<name>A0AAU6WUQ6_9FLAO</name>
<dbReference type="RefSeq" id="WP_345767726.1">
    <property type="nucleotide sequence ID" value="NZ_CP154834.1"/>
</dbReference>
<dbReference type="AlphaFoldDB" id="A0AAU6WUQ6"/>
<gene>
    <name evidence="1" type="ORF">AAFP95_11720</name>
</gene>
<reference evidence="1 2" key="1">
    <citation type="submission" date="2024-04" db="EMBL/GenBank/DDBJ databases">
        <title>Genome sequencing and assembly of rice foliar adapted Chryseobacterium endophyticum OsEnb-ALM-A6.</title>
        <authorList>
            <person name="Kumar S."/>
            <person name="Javed M."/>
            <person name="Chouhan V."/>
            <person name="Charishma K."/>
            <person name="Patel A."/>
            <person name="Kumar M."/>
            <person name="Sahu K.P."/>
            <person name="Kumar A."/>
        </authorList>
    </citation>
    <scope>NUCLEOTIDE SEQUENCE [LARGE SCALE GENOMIC DNA]</scope>
    <source>
        <strain evidence="1 2">OsEnb-ALM-A6</strain>
    </source>
</reference>
<evidence type="ECO:0000313" key="1">
    <source>
        <dbReference type="EMBL" id="XAO76363.1"/>
    </source>
</evidence>
<organism evidence="1 2">
    <name type="scientific">Chryseobacterium endophyticum</name>
    <dbReference type="NCBI Taxonomy" id="1854762"/>
    <lineage>
        <taxon>Bacteria</taxon>
        <taxon>Pseudomonadati</taxon>
        <taxon>Bacteroidota</taxon>
        <taxon>Flavobacteriia</taxon>
        <taxon>Flavobacteriales</taxon>
        <taxon>Weeksellaceae</taxon>
        <taxon>Chryseobacterium group</taxon>
        <taxon>Chryseobacterium</taxon>
    </lineage>
</organism>
<proteinExistence type="predicted"/>
<evidence type="ECO:0000313" key="2">
    <source>
        <dbReference type="Proteomes" id="UP001463665"/>
    </source>
</evidence>
<dbReference type="EMBL" id="CP154834">
    <property type="protein sequence ID" value="XAO76363.1"/>
    <property type="molecule type" value="Genomic_DNA"/>
</dbReference>
<dbReference type="Proteomes" id="UP001463665">
    <property type="component" value="Chromosome"/>
</dbReference>
<protein>
    <submittedName>
        <fullName evidence="1">Uncharacterized protein</fullName>
    </submittedName>
</protein>